<sequence length="326" mass="37386">MPPRVRRGKSAFEFQVPGGRTVRLCDLTFTQAEVWFAYEKFINDQKNEETLNALIDKFFFSADFTNLSVTSQKDYRKYSKKLLPVFGKMLPDNIKPEHVRKYMDKRGVNSQTQANREKAFLSRVFSWAYERGMVKGNPCKGVRQFKEIARDRYITDDEYNALYSVAPDIVKVAMEIAYLCSARQADVLTLTYSQLSDDGIFIKQGKTGKKQIKAWTERLKAAIDLSRTLPLSSGISSIYVIHQSKGSKYTRDGFNSRWQKAKEEAVKKFPYLDFNFTFHDLKAKGISDLEGTLSEKQNISGHKTPSQTARYDRKVVIVPTVGGQKR</sequence>
<dbReference type="InterPro" id="IPR050090">
    <property type="entry name" value="Tyrosine_recombinase_XerCD"/>
</dbReference>
<dbReference type="OrthoDB" id="6173494at2"/>
<dbReference type="Proteomes" id="UP000005012">
    <property type="component" value="Chromosome"/>
</dbReference>
<gene>
    <name evidence="8" type="ordered locus">S70_18660</name>
</gene>
<dbReference type="GO" id="GO:0006310">
    <property type="term" value="P:DNA recombination"/>
    <property type="evidence" value="ECO:0007669"/>
    <property type="project" value="UniProtKB-KW"/>
</dbReference>
<reference evidence="8 9" key="1">
    <citation type="journal article" date="2012" name="J. Bacteriol.">
        <title>Complete Genome Sequence of Providencia stuartii Clinical Isolate MRSN 2154.</title>
        <authorList>
            <person name="Clifford R.J."/>
            <person name="Hang J."/>
            <person name="Riley M.C."/>
            <person name="Onmus-Leone F."/>
            <person name="Kuschner R.A."/>
            <person name="Lesho E.P."/>
            <person name="Waterman P.E."/>
        </authorList>
    </citation>
    <scope>NUCLEOTIDE SEQUENCE [LARGE SCALE GENOMIC DNA]</scope>
    <source>
        <strain evidence="8 9">MRSN 2154</strain>
    </source>
</reference>
<proteinExistence type="inferred from homology"/>
<dbReference type="PANTHER" id="PTHR30349">
    <property type="entry name" value="PHAGE INTEGRASE-RELATED"/>
    <property type="match status" value="1"/>
</dbReference>
<dbReference type="HOGENOM" id="CLU_052612_2_0_6"/>
<accession>A0A140SSY2</accession>
<protein>
    <submittedName>
        <fullName evidence="8">Phage integrase family site specific recombinase</fullName>
    </submittedName>
</protein>
<dbReference type="Gene3D" id="1.10.443.10">
    <property type="entry name" value="Intergrase catalytic core"/>
    <property type="match status" value="1"/>
</dbReference>
<dbReference type="InterPro" id="IPR011010">
    <property type="entry name" value="DNA_brk_join_enz"/>
</dbReference>
<evidence type="ECO:0000256" key="5">
    <source>
        <dbReference type="PROSITE-ProRule" id="PRU01248"/>
    </source>
</evidence>
<dbReference type="EMBL" id="CP003488">
    <property type="protein sequence ID" value="AFH95533.1"/>
    <property type="molecule type" value="Genomic_DNA"/>
</dbReference>
<feature type="domain" description="Core-binding (CB)" evidence="7">
    <location>
        <begin position="49"/>
        <end position="129"/>
    </location>
</feature>
<dbReference type="InterPro" id="IPR013762">
    <property type="entry name" value="Integrase-like_cat_sf"/>
</dbReference>
<dbReference type="GO" id="GO:0015074">
    <property type="term" value="P:DNA integration"/>
    <property type="evidence" value="ECO:0007669"/>
    <property type="project" value="UniProtKB-KW"/>
</dbReference>
<evidence type="ECO:0000313" key="9">
    <source>
        <dbReference type="Proteomes" id="UP000005012"/>
    </source>
</evidence>
<evidence type="ECO:0000313" key="8">
    <source>
        <dbReference type="EMBL" id="AFH95533.1"/>
    </source>
</evidence>
<dbReference type="InterPro" id="IPR010998">
    <property type="entry name" value="Integrase_recombinase_N"/>
</dbReference>
<dbReference type="PATRIC" id="fig|1157951.4.peg.3747"/>
<dbReference type="InterPro" id="IPR002104">
    <property type="entry name" value="Integrase_catalytic"/>
</dbReference>
<evidence type="ECO:0000256" key="4">
    <source>
        <dbReference type="ARBA" id="ARBA00023172"/>
    </source>
</evidence>
<evidence type="ECO:0000259" key="6">
    <source>
        <dbReference type="PROSITE" id="PS51898"/>
    </source>
</evidence>
<dbReference type="GO" id="GO:0003677">
    <property type="term" value="F:DNA binding"/>
    <property type="evidence" value="ECO:0007669"/>
    <property type="project" value="UniProtKB-UniRule"/>
</dbReference>
<keyword evidence="3 5" id="KW-0238">DNA-binding</keyword>
<dbReference type="KEGG" id="psi:S70_18660"/>
<dbReference type="InterPro" id="IPR053876">
    <property type="entry name" value="Phage_int_M"/>
</dbReference>
<dbReference type="AlphaFoldDB" id="A0A140SSY2"/>
<keyword evidence="2" id="KW-0229">DNA integration</keyword>
<name>A0A140SSY2_PROSM</name>
<evidence type="ECO:0000259" key="7">
    <source>
        <dbReference type="PROSITE" id="PS51900"/>
    </source>
</evidence>
<dbReference type="PROSITE" id="PS51900">
    <property type="entry name" value="CB"/>
    <property type="match status" value="1"/>
</dbReference>
<evidence type="ECO:0000256" key="3">
    <source>
        <dbReference type="ARBA" id="ARBA00023125"/>
    </source>
</evidence>
<comment type="similarity">
    <text evidence="1">Belongs to the 'phage' integrase family.</text>
</comment>
<reference evidence="9" key="2">
    <citation type="submission" date="2012-04" db="EMBL/GenBank/DDBJ databases">
        <title>Complete genome sequence of Providencia stuartii clinical isolate MRSN 2154.</title>
        <authorList>
            <person name="Clifford R.J."/>
            <person name="Hang J."/>
            <person name="Riley M.C."/>
            <person name="Onmus-Leone F."/>
            <person name="Kuschner R.A."/>
            <person name="Lesho E.P."/>
            <person name="Waterman P.E."/>
        </authorList>
    </citation>
    <scope>NUCLEOTIDE SEQUENCE [LARGE SCALE GENOMIC DNA]</scope>
    <source>
        <strain evidence="9">MRSN 2154</strain>
    </source>
</reference>
<feature type="domain" description="Tyr recombinase" evidence="6">
    <location>
        <begin position="149"/>
        <end position="326"/>
    </location>
</feature>
<dbReference type="InterPro" id="IPR044068">
    <property type="entry name" value="CB"/>
</dbReference>
<dbReference type="SUPFAM" id="SSF56349">
    <property type="entry name" value="DNA breaking-rejoining enzymes"/>
    <property type="match status" value="1"/>
</dbReference>
<dbReference type="Gene3D" id="1.10.150.130">
    <property type="match status" value="1"/>
</dbReference>
<dbReference type="Pfam" id="PF00589">
    <property type="entry name" value="Phage_integrase"/>
    <property type="match status" value="1"/>
</dbReference>
<evidence type="ECO:0000256" key="2">
    <source>
        <dbReference type="ARBA" id="ARBA00022908"/>
    </source>
</evidence>
<evidence type="ECO:0000256" key="1">
    <source>
        <dbReference type="ARBA" id="ARBA00008857"/>
    </source>
</evidence>
<keyword evidence="4" id="KW-0233">DNA recombination</keyword>
<organism evidence="8 9">
    <name type="scientific">Providencia stuartii (strain MRSN 2154)</name>
    <dbReference type="NCBI Taxonomy" id="1157951"/>
    <lineage>
        <taxon>Bacteria</taxon>
        <taxon>Pseudomonadati</taxon>
        <taxon>Pseudomonadota</taxon>
        <taxon>Gammaproteobacteria</taxon>
        <taxon>Enterobacterales</taxon>
        <taxon>Morganellaceae</taxon>
        <taxon>Providencia</taxon>
    </lineage>
</organism>
<dbReference type="Pfam" id="PF22022">
    <property type="entry name" value="Phage_int_M"/>
    <property type="match status" value="1"/>
</dbReference>
<dbReference type="PROSITE" id="PS51898">
    <property type="entry name" value="TYR_RECOMBINASE"/>
    <property type="match status" value="1"/>
</dbReference>
<dbReference type="PANTHER" id="PTHR30349:SF41">
    <property type="entry name" value="INTEGRASE_RECOMBINASE PROTEIN MJ0367-RELATED"/>
    <property type="match status" value="1"/>
</dbReference>